<dbReference type="EMBL" id="HBGE01056531">
    <property type="protein sequence ID" value="CAD9155943.1"/>
    <property type="molecule type" value="Transcribed_RNA"/>
</dbReference>
<organism evidence="1">
    <name type="scientific">Alexandrium catenella</name>
    <name type="common">Red tide dinoflagellate</name>
    <name type="synonym">Gonyaulax catenella</name>
    <dbReference type="NCBI Taxonomy" id="2925"/>
    <lineage>
        <taxon>Eukaryota</taxon>
        <taxon>Sar</taxon>
        <taxon>Alveolata</taxon>
        <taxon>Dinophyceae</taxon>
        <taxon>Gonyaulacales</taxon>
        <taxon>Pyrocystaceae</taxon>
        <taxon>Alexandrium</taxon>
    </lineage>
</organism>
<dbReference type="AlphaFoldDB" id="A0A7S1R3V4"/>
<proteinExistence type="predicted"/>
<accession>A0A7S1R3V4</accession>
<protein>
    <submittedName>
        <fullName evidence="1">Uncharacterized protein</fullName>
    </submittedName>
</protein>
<evidence type="ECO:0000313" key="1">
    <source>
        <dbReference type="EMBL" id="CAD9155943.1"/>
    </source>
</evidence>
<reference evidence="1" key="1">
    <citation type="submission" date="2021-01" db="EMBL/GenBank/DDBJ databases">
        <authorList>
            <person name="Corre E."/>
            <person name="Pelletier E."/>
            <person name="Niang G."/>
            <person name="Scheremetjew M."/>
            <person name="Finn R."/>
            <person name="Kale V."/>
            <person name="Holt S."/>
            <person name="Cochrane G."/>
            <person name="Meng A."/>
            <person name="Brown T."/>
            <person name="Cohen L."/>
        </authorList>
    </citation>
    <scope>NUCLEOTIDE SEQUENCE</scope>
    <source>
        <strain evidence="1">OF101</strain>
    </source>
</reference>
<sequence length="164" mass="17735">MGSPAEVDTFCDLADFGQPFAVGEPEMLCDAADFGQPWPAFPLGMPTPPGLHWLEDCVNTMVEAERAVGTWSHWPGGYDIAPNMMADSHVFGGDMSQRPSSDLDRLHEDIVSFQQKLQMLEQASSKVGLPVAYFKPGSGSDLDLTSEGSTAGGFDPQFPMYWGA</sequence>
<name>A0A7S1R3V4_ALECA</name>
<gene>
    <name evidence="1" type="ORF">ACAT0790_LOCUS34117</name>
</gene>